<dbReference type="InterPro" id="IPR036465">
    <property type="entry name" value="vWFA_dom_sf"/>
</dbReference>
<evidence type="ECO:0000259" key="1">
    <source>
        <dbReference type="PROSITE" id="PS50234"/>
    </source>
</evidence>
<organism evidence="2 3">
    <name type="scientific">Massilia cellulosiltytica</name>
    <dbReference type="NCBI Taxonomy" id="2683234"/>
    <lineage>
        <taxon>Bacteria</taxon>
        <taxon>Pseudomonadati</taxon>
        <taxon>Pseudomonadota</taxon>
        <taxon>Betaproteobacteria</taxon>
        <taxon>Burkholderiales</taxon>
        <taxon>Oxalobacteraceae</taxon>
        <taxon>Telluria group</taxon>
        <taxon>Massilia</taxon>
    </lineage>
</organism>
<dbReference type="PROSITE" id="PS50234">
    <property type="entry name" value="VWFA"/>
    <property type="match status" value="1"/>
</dbReference>
<dbReference type="SMART" id="SM00327">
    <property type="entry name" value="VWA"/>
    <property type="match status" value="1"/>
</dbReference>
<dbReference type="EMBL" id="WSES01000012">
    <property type="protein sequence ID" value="MVW64215.1"/>
    <property type="molecule type" value="Genomic_DNA"/>
</dbReference>
<gene>
    <name evidence="2" type="ORF">GPY61_30235</name>
</gene>
<feature type="domain" description="VWFA" evidence="1">
    <location>
        <begin position="104"/>
        <end position="271"/>
    </location>
</feature>
<dbReference type="PANTHER" id="PTHR45737">
    <property type="entry name" value="VON WILLEBRAND FACTOR A DOMAIN-CONTAINING PROTEIN 5A"/>
    <property type="match status" value="1"/>
</dbReference>
<dbReference type="AlphaFoldDB" id="A0A7X3G5T8"/>
<keyword evidence="3" id="KW-1185">Reference proteome</keyword>
<dbReference type="Proteomes" id="UP000443353">
    <property type="component" value="Unassembled WGS sequence"/>
</dbReference>
<dbReference type="Gene3D" id="3.40.50.410">
    <property type="entry name" value="von Willebrand factor, type A domain"/>
    <property type="match status" value="1"/>
</dbReference>
<dbReference type="Pfam" id="PF13768">
    <property type="entry name" value="VWA_3"/>
    <property type="match status" value="1"/>
</dbReference>
<sequence length="601" mass="64250">MQPHQVTTNDVFAGVPFALSIAVHGDLANAIMSSPSHALSTHGRDGSVTLTLANGARLDRDVVVVADGLAGKSITTLARDAEGYVALASFCPDERERARDTALNLKILVDCSGSMNGDRIDAARRALHDVLSHLDPEDNFTFSRFGSDVDHFTTSLMAATPRAIKKASDWVSATHADMGGTKIAEALLSTYSLAQPFDADILLVTDGDVWEADRLIASATRAGQRIFAVGIGSAPASSLLHALASRTGGACECVAADIDIPGAVLRMFKRMRQAPVRDVEVTWDATPDWQTSGARVVLSGETVHHMAGFARHSPTKVSLKWIDGADTSHAVSVAIDGVAVEGSTLARVAGAMRMPDLAPAQRHDIALRYGLVSPTTNLILVHERSDAEKPDHLPALHQVPHAIPAGWGGLGTVKQGTYNGSSGTTLRASTHGASPAGPAVWRRESSSAMLRMSERYGTYDIPAFLRKQAPGKDAGYRDDLRRFAALMAAARSGASRTMLTSLRDIAAELPTELIDELQALIDDGFKEVDVVSAFVEAVVKRFRGDGLTRRIVDALQRWGVKRNETPPALERRVQIILSDAVGERLPGSPDRIPAWLLRAGE</sequence>
<dbReference type="SUPFAM" id="SSF53300">
    <property type="entry name" value="vWA-like"/>
    <property type="match status" value="1"/>
</dbReference>
<accession>A0A7X3G5T8</accession>
<protein>
    <submittedName>
        <fullName evidence="2">VWA domain-containing protein</fullName>
    </submittedName>
</protein>
<reference evidence="2 3" key="1">
    <citation type="submission" date="2019-12" db="EMBL/GenBank/DDBJ databases">
        <authorList>
            <person name="Li C."/>
            <person name="Zhao J."/>
        </authorList>
    </citation>
    <scope>NUCLEOTIDE SEQUENCE [LARGE SCALE GENOMIC DNA]</scope>
    <source>
        <strain evidence="2 3">NEAU-DD11</strain>
    </source>
</reference>
<evidence type="ECO:0000313" key="2">
    <source>
        <dbReference type="EMBL" id="MVW64215.1"/>
    </source>
</evidence>
<comment type="caution">
    <text evidence="2">The sequence shown here is derived from an EMBL/GenBank/DDBJ whole genome shotgun (WGS) entry which is preliminary data.</text>
</comment>
<dbReference type="RefSeq" id="WP_160410730.1">
    <property type="nucleotide sequence ID" value="NZ_WSES01000012.1"/>
</dbReference>
<dbReference type="InterPro" id="IPR002035">
    <property type="entry name" value="VWF_A"/>
</dbReference>
<name>A0A7X3G5T8_9BURK</name>
<evidence type="ECO:0000313" key="3">
    <source>
        <dbReference type="Proteomes" id="UP000443353"/>
    </source>
</evidence>
<dbReference type="PANTHER" id="PTHR45737:SF6">
    <property type="entry name" value="VON WILLEBRAND FACTOR A DOMAIN-CONTAINING PROTEIN 5A"/>
    <property type="match status" value="1"/>
</dbReference>
<proteinExistence type="predicted"/>